<evidence type="ECO:0000256" key="1">
    <source>
        <dbReference type="SAM" id="MobiDB-lite"/>
    </source>
</evidence>
<feature type="compositionally biased region" description="Gly residues" evidence="1">
    <location>
        <begin position="16"/>
        <end position="29"/>
    </location>
</feature>
<feature type="compositionally biased region" description="Basic and acidic residues" evidence="1">
    <location>
        <begin position="49"/>
        <end position="82"/>
    </location>
</feature>
<dbReference type="AlphaFoldDB" id="A0A5S6R8F8"/>
<proteinExistence type="predicted"/>
<feature type="region of interest" description="Disordered" evidence="1">
    <location>
        <begin position="1"/>
        <end position="82"/>
    </location>
</feature>
<reference evidence="3" key="1">
    <citation type="journal article" date="2005" name="Nature">
        <title>The map-based sequence of the rice genome.</title>
        <authorList>
            <consortium name="International rice genome sequencing project (IRGSP)"/>
            <person name="Matsumoto T."/>
            <person name="Wu J."/>
            <person name="Kanamori H."/>
            <person name="Katayose Y."/>
            <person name="Fujisawa M."/>
            <person name="Namiki N."/>
            <person name="Mizuno H."/>
            <person name="Yamamoto K."/>
            <person name="Antonio B.A."/>
            <person name="Baba T."/>
            <person name="Sakata K."/>
            <person name="Nagamura Y."/>
            <person name="Aoki H."/>
            <person name="Arikawa K."/>
            <person name="Arita K."/>
            <person name="Bito T."/>
            <person name="Chiden Y."/>
            <person name="Fujitsuka N."/>
            <person name="Fukunaka R."/>
            <person name="Hamada M."/>
            <person name="Harada C."/>
            <person name="Hayashi A."/>
            <person name="Hijishita S."/>
            <person name="Honda M."/>
            <person name="Hosokawa S."/>
            <person name="Ichikawa Y."/>
            <person name="Idonuma A."/>
            <person name="Iijima M."/>
            <person name="Ikeda M."/>
            <person name="Ikeno M."/>
            <person name="Ito K."/>
            <person name="Ito S."/>
            <person name="Ito T."/>
            <person name="Ito Y."/>
            <person name="Ito Y."/>
            <person name="Iwabuchi A."/>
            <person name="Kamiya K."/>
            <person name="Karasawa W."/>
            <person name="Kurita K."/>
            <person name="Katagiri S."/>
            <person name="Kikuta A."/>
            <person name="Kobayashi H."/>
            <person name="Kobayashi N."/>
            <person name="Machita K."/>
            <person name="Maehara T."/>
            <person name="Masukawa M."/>
            <person name="Mizubayashi T."/>
            <person name="Mukai Y."/>
            <person name="Nagasaki H."/>
            <person name="Nagata Y."/>
            <person name="Naito S."/>
            <person name="Nakashima M."/>
            <person name="Nakama Y."/>
            <person name="Nakamichi Y."/>
            <person name="Nakamura M."/>
            <person name="Meguro A."/>
            <person name="Negishi M."/>
            <person name="Ohta I."/>
            <person name="Ohta T."/>
            <person name="Okamoto M."/>
            <person name="Ono N."/>
            <person name="Saji S."/>
            <person name="Sakaguchi M."/>
            <person name="Sakai K."/>
            <person name="Shibata M."/>
            <person name="Shimokawa T."/>
            <person name="Song J."/>
            <person name="Takazaki Y."/>
            <person name="Terasawa K."/>
            <person name="Tsugane M."/>
            <person name="Tsuji K."/>
            <person name="Ueda S."/>
            <person name="Waki K."/>
            <person name="Yamagata H."/>
            <person name="Yamamoto M."/>
            <person name="Yamamoto S."/>
            <person name="Yamane H."/>
            <person name="Yoshiki S."/>
            <person name="Yoshihara R."/>
            <person name="Yukawa K."/>
            <person name="Zhong H."/>
            <person name="Yano M."/>
            <person name="Yuan Q."/>
            <person name="Ouyang S."/>
            <person name="Liu J."/>
            <person name="Jones K.M."/>
            <person name="Gansberger K."/>
            <person name="Moffat K."/>
            <person name="Hill J."/>
            <person name="Bera J."/>
            <person name="Fadrosh D."/>
            <person name="Jin S."/>
            <person name="Johri S."/>
            <person name="Kim M."/>
            <person name="Overton L."/>
            <person name="Reardon M."/>
            <person name="Tsitrin T."/>
            <person name="Vuong H."/>
            <person name="Weaver B."/>
            <person name="Ciecko A."/>
            <person name="Tallon L."/>
            <person name="Jackson J."/>
            <person name="Pai G."/>
            <person name="Aken S.V."/>
            <person name="Utterback T."/>
            <person name="Reidmuller S."/>
            <person name="Feldblyum T."/>
            <person name="Hsiao J."/>
            <person name="Zismann V."/>
            <person name="Iobst S."/>
            <person name="de Vazeille A.R."/>
            <person name="Buell C.R."/>
            <person name="Ying K."/>
            <person name="Li Y."/>
            <person name="Lu T."/>
            <person name="Huang Y."/>
            <person name="Zhao Q."/>
            <person name="Feng Q."/>
            <person name="Zhang L."/>
            <person name="Zhu J."/>
            <person name="Weng Q."/>
            <person name="Mu J."/>
            <person name="Lu Y."/>
            <person name="Fan D."/>
            <person name="Liu Y."/>
            <person name="Guan J."/>
            <person name="Zhang Y."/>
            <person name="Yu S."/>
            <person name="Liu X."/>
            <person name="Zhang Y."/>
            <person name="Hong G."/>
            <person name="Han B."/>
            <person name="Choisne N."/>
            <person name="Demange N."/>
            <person name="Orjeda G."/>
            <person name="Samain S."/>
            <person name="Cattolico L."/>
            <person name="Pelletier E."/>
            <person name="Couloux A."/>
            <person name="Segurens B."/>
            <person name="Wincker P."/>
            <person name="D'Hont A."/>
            <person name="Scarpelli C."/>
            <person name="Weissenbach J."/>
            <person name="Salanoubat M."/>
            <person name="Quetier F."/>
            <person name="Yu Y."/>
            <person name="Kim H.R."/>
            <person name="Rambo T."/>
            <person name="Currie J."/>
            <person name="Collura K."/>
            <person name="Luo M."/>
            <person name="Yang T."/>
            <person name="Ammiraju J.S.S."/>
            <person name="Engler F."/>
            <person name="Soderlund C."/>
            <person name="Wing R.A."/>
            <person name="Palmer L.E."/>
            <person name="de la Bastide M."/>
            <person name="Spiegel L."/>
            <person name="Nascimento L."/>
            <person name="Zutavern T."/>
            <person name="O'Shaughnessy A."/>
            <person name="Dike S."/>
            <person name="Dedhia N."/>
            <person name="Preston R."/>
            <person name="Balija V."/>
            <person name="McCombie W.R."/>
            <person name="Chow T."/>
            <person name="Chen H."/>
            <person name="Chung M."/>
            <person name="Chen C."/>
            <person name="Shaw J."/>
            <person name="Wu H."/>
            <person name="Hsiao K."/>
            <person name="Chao Y."/>
            <person name="Chu M."/>
            <person name="Cheng C."/>
            <person name="Hour A."/>
            <person name="Lee P."/>
            <person name="Lin S."/>
            <person name="Lin Y."/>
            <person name="Liou J."/>
            <person name="Liu S."/>
            <person name="Hsing Y."/>
            <person name="Raghuvanshi S."/>
            <person name="Mohanty A."/>
            <person name="Bharti A.K."/>
            <person name="Gaur A."/>
            <person name="Gupta V."/>
            <person name="Kumar D."/>
            <person name="Ravi V."/>
            <person name="Vij S."/>
            <person name="Kapur A."/>
            <person name="Khurana P."/>
            <person name="Khurana P."/>
            <person name="Khurana J.P."/>
            <person name="Tyagi A.K."/>
            <person name="Gaikwad K."/>
            <person name="Singh A."/>
            <person name="Dalal V."/>
            <person name="Srivastava S."/>
            <person name="Dixit A."/>
            <person name="Pal A.K."/>
            <person name="Ghazi I.A."/>
            <person name="Yadav M."/>
            <person name="Pandit A."/>
            <person name="Bhargava A."/>
            <person name="Sureshbabu K."/>
            <person name="Batra K."/>
            <person name="Sharma T.R."/>
            <person name="Mohapatra T."/>
            <person name="Singh N.K."/>
            <person name="Messing J."/>
            <person name="Nelson A.B."/>
            <person name="Fuks G."/>
            <person name="Kavchok S."/>
            <person name="Keizer G."/>
            <person name="Linton E."/>
            <person name="Llaca V."/>
            <person name="Song R."/>
            <person name="Tanyolac B."/>
            <person name="Young S."/>
            <person name="Ho-Il K."/>
            <person name="Hahn J.H."/>
            <person name="Sangsakoo G."/>
            <person name="Vanavichit A."/>
            <person name="de Mattos Luiz.A.T."/>
            <person name="Zimmer P.D."/>
            <person name="Malone G."/>
            <person name="Dellagostin O."/>
            <person name="de Oliveira A.C."/>
            <person name="Bevan M."/>
            <person name="Bancroft I."/>
            <person name="Minx P."/>
            <person name="Cordum H."/>
            <person name="Wilson R."/>
            <person name="Cheng Z."/>
            <person name="Jin W."/>
            <person name="Jiang J."/>
            <person name="Leong S.A."/>
            <person name="Iwama H."/>
            <person name="Gojobori T."/>
            <person name="Itoh T."/>
            <person name="Niimura Y."/>
            <person name="Fujii Y."/>
            <person name="Habara T."/>
            <person name="Sakai H."/>
            <person name="Sato Y."/>
            <person name="Wilson G."/>
            <person name="Kumar K."/>
            <person name="McCouch S."/>
            <person name="Juretic N."/>
            <person name="Hoen D."/>
            <person name="Wright S."/>
            <person name="Bruskiewich R."/>
            <person name="Bureau T."/>
            <person name="Miyao A."/>
            <person name="Hirochika H."/>
            <person name="Nishikawa T."/>
            <person name="Kadowaki K."/>
            <person name="Sugiura M."/>
            <person name="Burr B."/>
            <person name="Sasaki T."/>
        </authorList>
    </citation>
    <scope>NUCLEOTIDE SEQUENCE [LARGE SCALE GENOMIC DNA]</scope>
    <source>
        <strain evidence="3">cv. Nipponbare</strain>
    </source>
</reference>
<sequence>MAHGGDGARRRAAAQLGGGAAARRLGGGLAARERGREGGGEASSTTIDDGERRRWQDGLRDDLKNKMREVREREGGRSELGRWPKAATMAMLTGARGMADSGCGFGRLRGGRGGARGGEHNGVDGAARRGG</sequence>
<accession>A0A5S6R8F8</accession>
<dbReference type="EMBL" id="AC074354">
    <property type="protein sequence ID" value="AAK92575.1"/>
    <property type="molecule type" value="Genomic_DNA"/>
</dbReference>
<dbReference type="Proteomes" id="UP000000763">
    <property type="component" value="Chromosome 10"/>
</dbReference>
<evidence type="ECO:0000313" key="3">
    <source>
        <dbReference type="Proteomes" id="UP000000763"/>
    </source>
</evidence>
<feature type="region of interest" description="Disordered" evidence="1">
    <location>
        <begin position="110"/>
        <end position="131"/>
    </location>
</feature>
<evidence type="ECO:0008006" key="4">
    <source>
        <dbReference type="Google" id="ProtNLM"/>
    </source>
</evidence>
<protein>
    <recommendedName>
        <fullName evidence="4">Retrotransposon protein, putative, Ty3-gypsy subclass</fullName>
    </recommendedName>
</protein>
<organism evidence="2 3">
    <name type="scientific">Oryza sativa subsp. japonica</name>
    <name type="common">Rice</name>
    <dbReference type="NCBI Taxonomy" id="39947"/>
    <lineage>
        <taxon>Eukaryota</taxon>
        <taxon>Viridiplantae</taxon>
        <taxon>Streptophyta</taxon>
        <taxon>Embryophyta</taxon>
        <taxon>Tracheophyta</taxon>
        <taxon>Spermatophyta</taxon>
        <taxon>Magnoliopsida</taxon>
        <taxon>Liliopsida</taxon>
        <taxon>Poales</taxon>
        <taxon>Poaceae</taxon>
        <taxon>BOP clade</taxon>
        <taxon>Oryzoideae</taxon>
        <taxon>Oryzeae</taxon>
        <taxon>Oryzinae</taxon>
        <taxon>Oryza</taxon>
        <taxon>Oryza sativa</taxon>
    </lineage>
</organism>
<name>A0A5S6R8F8_ORYSJ</name>
<evidence type="ECO:0000313" key="2">
    <source>
        <dbReference type="EMBL" id="AAK92575.1"/>
    </source>
</evidence>
<reference evidence="3" key="2">
    <citation type="journal article" date="2008" name="Nucleic Acids Res.">
        <title>The rice annotation project database (RAP-DB): 2008 update.</title>
        <authorList>
            <consortium name="The rice annotation project (RAP)"/>
        </authorList>
    </citation>
    <scope>GENOME REANNOTATION</scope>
    <source>
        <strain evidence="3">cv. Nipponbare</strain>
    </source>
</reference>
<gene>
    <name evidence="2" type="ORF">OSJNBa0065C16.9</name>
</gene>